<keyword evidence="2" id="KW-1185">Reference proteome</keyword>
<proteinExistence type="predicted"/>
<dbReference type="GeneID" id="55815384"/>
<dbReference type="KEGG" id="vg:55815384"/>
<gene>
    <name evidence="1" type="primary">56</name>
    <name evidence="1" type="ORF">SEA_DRYANG_56</name>
</gene>
<name>A0A6B9J7M6_9CAUD</name>
<reference evidence="1 2" key="1">
    <citation type="submission" date="2019-11" db="EMBL/GenBank/DDBJ databases">
        <authorList>
            <person name="Donovan J."/>
            <person name="Schaffer R."/>
            <person name="Bae M.S."/>
            <person name="Gitobu P.N."/>
            <person name="Guan P."/>
            <person name="Olavarrieta M.P."/>
            <person name="Perez Cortez K."/>
            <person name="Tozier F.G."/>
            <person name="Vasilopoulos H."/>
            <person name="Zhang S."/>
            <person name="Kapinos A."/>
            <person name="Freise A.C."/>
            <person name="Moberg-Parker J."/>
            <person name="Garlena R.A."/>
            <person name="Russell D.A."/>
            <person name="Pope W.H."/>
            <person name="Jacobs-Sera D."/>
            <person name="Hatfull G.F."/>
        </authorList>
    </citation>
    <scope>NUCLEOTIDE SEQUENCE [LARGE SCALE GENOMIC DNA]</scope>
</reference>
<protein>
    <submittedName>
        <fullName evidence="1">Uncharacterized protein</fullName>
    </submittedName>
</protein>
<sequence>MKPYNREAAVDALADMINALDQFGDNPALVFQECEHGGVTVVDSGQLVAENVLVTLHPIIENQEQLDALGIGSVVIDSYRDELNGDVYRSALSGGRVVWFQAGPQGAFHTIKFPAMVLHKSNGPSATDLFLQGLISE</sequence>
<dbReference type="EMBL" id="MN703411">
    <property type="protein sequence ID" value="QGZ17155.1"/>
    <property type="molecule type" value="Genomic_DNA"/>
</dbReference>
<organism evidence="1 2">
    <name type="scientific">Arthrobacter phage DrYang</name>
    <dbReference type="NCBI Taxonomy" id="2686080"/>
    <lineage>
        <taxon>Viruses</taxon>
        <taxon>Duplodnaviria</taxon>
        <taxon>Heunggongvirae</taxon>
        <taxon>Uroviricota</taxon>
        <taxon>Caudoviricetes</taxon>
        <taxon>Klausavirus</taxon>
        <taxon>Klausavirus dryang</taxon>
    </lineage>
</organism>
<dbReference type="Proteomes" id="UP000438167">
    <property type="component" value="Segment"/>
</dbReference>
<accession>A0A6B9J7M6</accession>
<evidence type="ECO:0000313" key="2">
    <source>
        <dbReference type="Proteomes" id="UP000438167"/>
    </source>
</evidence>
<evidence type="ECO:0000313" key="1">
    <source>
        <dbReference type="EMBL" id="QGZ17155.1"/>
    </source>
</evidence>
<dbReference type="RefSeq" id="YP_009885978.1">
    <property type="nucleotide sequence ID" value="NC_049489.1"/>
</dbReference>